<name>A0A9Q3K3Q5_9BASI</name>
<reference evidence="1" key="1">
    <citation type="submission" date="2021-03" db="EMBL/GenBank/DDBJ databases">
        <title>Draft genome sequence of rust myrtle Austropuccinia psidii MF-1, a brazilian biotype.</title>
        <authorList>
            <person name="Quecine M.C."/>
            <person name="Pachon D.M.R."/>
            <person name="Bonatelli M.L."/>
            <person name="Correr F.H."/>
            <person name="Franceschini L.M."/>
            <person name="Leite T.F."/>
            <person name="Margarido G.R.A."/>
            <person name="Almeida C.A."/>
            <person name="Ferrarezi J.A."/>
            <person name="Labate C.A."/>
        </authorList>
    </citation>
    <scope>NUCLEOTIDE SEQUENCE</scope>
    <source>
        <strain evidence="1">MF-1</strain>
    </source>
</reference>
<protein>
    <submittedName>
        <fullName evidence="1">Uncharacterized protein</fullName>
    </submittedName>
</protein>
<organism evidence="1 2">
    <name type="scientific">Austropuccinia psidii MF-1</name>
    <dbReference type="NCBI Taxonomy" id="1389203"/>
    <lineage>
        <taxon>Eukaryota</taxon>
        <taxon>Fungi</taxon>
        <taxon>Dikarya</taxon>
        <taxon>Basidiomycota</taxon>
        <taxon>Pucciniomycotina</taxon>
        <taxon>Pucciniomycetes</taxon>
        <taxon>Pucciniales</taxon>
        <taxon>Sphaerophragmiaceae</taxon>
        <taxon>Austropuccinia</taxon>
    </lineage>
</organism>
<accession>A0A9Q3K3Q5</accession>
<comment type="caution">
    <text evidence="1">The sequence shown here is derived from an EMBL/GenBank/DDBJ whole genome shotgun (WGS) entry which is preliminary data.</text>
</comment>
<evidence type="ECO:0000313" key="2">
    <source>
        <dbReference type="Proteomes" id="UP000765509"/>
    </source>
</evidence>
<evidence type="ECO:0000313" key="1">
    <source>
        <dbReference type="EMBL" id="MBW0572732.1"/>
    </source>
</evidence>
<keyword evidence="2" id="KW-1185">Reference proteome</keyword>
<dbReference type="AlphaFoldDB" id="A0A9Q3K3Q5"/>
<dbReference type="Proteomes" id="UP000765509">
    <property type="component" value="Unassembled WGS sequence"/>
</dbReference>
<dbReference type="EMBL" id="AVOT02090662">
    <property type="protein sequence ID" value="MBW0572732.1"/>
    <property type="molecule type" value="Genomic_DNA"/>
</dbReference>
<gene>
    <name evidence="1" type="ORF">O181_112447</name>
</gene>
<sequence>MILQHCPHHSLCFHTPPNLLIGLQSLRCCGALRLCLQRRLPSLHPYSACPTCLQHCLPSLCSQCPPDMPLTPPSHWPDPYAPAAPHLHPYHPHLFFSAAYNSYAPAAPSRYASDPTLNPPIPNPLSAAYHPYAQVLDP</sequence>
<proteinExistence type="predicted"/>